<protein>
    <submittedName>
        <fullName evidence="3">Uncharacterized protein</fullName>
    </submittedName>
</protein>
<dbReference type="Proteomes" id="UP000275078">
    <property type="component" value="Unassembled WGS sequence"/>
</dbReference>
<feature type="region of interest" description="Disordered" evidence="1">
    <location>
        <begin position="89"/>
        <end position="134"/>
    </location>
</feature>
<evidence type="ECO:0000256" key="1">
    <source>
        <dbReference type="SAM" id="MobiDB-lite"/>
    </source>
</evidence>
<feature type="signal peptide" evidence="2">
    <location>
        <begin position="1"/>
        <end position="29"/>
    </location>
</feature>
<feature type="region of interest" description="Disordered" evidence="1">
    <location>
        <begin position="333"/>
        <end position="386"/>
    </location>
</feature>
<evidence type="ECO:0000313" key="3">
    <source>
        <dbReference type="EMBL" id="RPA73038.1"/>
    </source>
</evidence>
<feature type="compositionally biased region" description="Polar residues" evidence="1">
    <location>
        <begin position="339"/>
        <end position="350"/>
    </location>
</feature>
<feature type="compositionally biased region" description="Basic and acidic residues" evidence="1">
    <location>
        <begin position="282"/>
        <end position="291"/>
    </location>
</feature>
<evidence type="ECO:0000313" key="4">
    <source>
        <dbReference type="Proteomes" id="UP000275078"/>
    </source>
</evidence>
<feature type="compositionally biased region" description="Polar residues" evidence="1">
    <location>
        <begin position="117"/>
        <end position="133"/>
    </location>
</feature>
<accession>A0A3N4HKH2</accession>
<organism evidence="3 4">
    <name type="scientific">Ascobolus immersus RN42</name>
    <dbReference type="NCBI Taxonomy" id="1160509"/>
    <lineage>
        <taxon>Eukaryota</taxon>
        <taxon>Fungi</taxon>
        <taxon>Dikarya</taxon>
        <taxon>Ascomycota</taxon>
        <taxon>Pezizomycotina</taxon>
        <taxon>Pezizomycetes</taxon>
        <taxon>Pezizales</taxon>
        <taxon>Ascobolaceae</taxon>
        <taxon>Ascobolus</taxon>
    </lineage>
</organism>
<feature type="compositionally biased region" description="Basic and acidic residues" evidence="1">
    <location>
        <begin position="97"/>
        <end position="116"/>
    </location>
</feature>
<feature type="chain" id="PRO_5018281408" evidence="2">
    <location>
        <begin position="30"/>
        <end position="435"/>
    </location>
</feature>
<sequence>MMFVSSVGSLLSQLLTLQTHLLLMPTGYGSGSLAAASTPGHQGSLGRYHDPGDSWTYREVLALQLLPEADFAASKDLFQHMAPILDKPAMARNDISSQREDSSTVRSRTFNEKITHSTDSNSKTMSSESSLDTQPGFCPTVPFSRPLACHGSIDDNLMVGGEAPELLVYIPKRVYAHKAIHRNSKPASHLDDLPTGPPIIENYIPLSVWNQPSLNNRREKSTFSRYRPQRNRRRLDSWEDIRLLRRAPGEEKNNTRKKQFESLHSIIWQTLLLLVVFSTPDRKPPPLKPKDPSNPLPHSSDPPLEISEGLTSTQQSYWNIHNQPLPAGLYRVNKESPEPNYQNQPSKDYQTTTTTTRTLPLGPINLTATNFSPFRPPTSKQTLSTPFSKNPSKWMNFSISHLPQPLPARSKTNTITRIPNSIHKWAIIRPPAIFS</sequence>
<proteinExistence type="predicted"/>
<feature type="region of interest" description="Disordered" evidence="1">
    <location>
        <begin position="282"/>
        <end position="307"/>
    </location>
</feature>
<keyword evidence="4" id="KW-1185">Reference proteome</keyword>
<reference evidence="3 4" key="1">
    <citation type="journal article" date="2018" name="Nat. Ecol. Evol.">
        <title>Pezizomycetes genomes reveal the molecular basis of ectomycorrhizal truffle lifestyle.</title>
        <authorList>
            <person name="Murat C."/>
            <person name="Payen T."/>
            <person name="Noel B."/>
            <person name="Kuo A."/>
            <person name="Morin E."/>
            <person name="Chen J."/>
            <person name="Kohler A."/>
            <person name="Krizsan K."/>
            <person name="Balestrini R."/>
            <person name="Da Silva C."/>
            <person name="Montanini B."/>
            <person name="Hainaut M."/>
            <person name="Levati E."/>
            <person name="Barry K.W."/>
            <person name="Belfiori B."/>
            <person name="Cichocki N."/>
            <person name="Clum A."/>
            <person name="Dockter R.B."/>
            <person name="Fauchery L."/>
            <person name="Guy J."/>
            <person name="Iotti M."/>
            <person name="Le Tacon F."/>
            <person name="Lindquist E.A."/>
            <person name="Lipzen A."/>
            <person name="Malagnac F."/>
            <person name="Mello A."/>
            <person name="Molinier V."/>
            <person name="Miyauchi S."/>
            <person name="Poulain J."/>
            <person name="Riccioni C."/>
            <person name="Rubini A."/>
            <person name="Sitrit Y."/>
            <person name="Splivallo R."/>
            <person name="Traeger S."/>
            <person name="Wang M."/>
            <person name="Zifcakova L."/>
            <person name="Wipf D."/>
            <person name="Zambonelli A."/>
            <person name="Paolocci F."/>
            <person name="Nowrousian M."/>
            <person name="Ottonello S."/>
            <person name="Baldrian P."/>
            <person name="Spatafora J.W."/>
            <person name="Henrissat B."/>
            <person name="Nagy L.G."/>
            <person name="Aury J.M."/>
            <person name="Wincker P."/>
            <person name="Grigoriev I.V."/>
            <person name="Bonfante P."/>
            <person name="Martin F.M."/>
        </authorList>
    </citation>
    <scope>NUCLEOTIDE SEQUENCE [LARGE SCALE GENOMIC DNA]</scope>
    <source>
        <strain evidence="3 4">RN42</strain>
    </source>
</reference>
<evidence type="ECO:0000256" key="2">
    <source>
        <dbReference type="SAM" id="SignalP"/>
    </source>
</evidence>
<keyword evidence="2" id="KW-0732">Signal</keyword>
<gene>
    <name evidence="3" type="ORF">BJ508DRAFT_58035</name>
</gene>
<name>A0A3N4HKH2_ASCIM</name>
<dbReference type="EMBL" id="ML119836">
    <property type="protein sequence ID" value="RPA73038.1"/>
    <property type="molecule type" value="Genomic_DNA"/>
</dbReference>
<dbReference type="AlphaFoldDB" id="A0A3N4HKH2"/>
<feature type="compositionally biased region" description="Polar residues" evidence="1">
    <location>
        <begin position="366"/>
        <end position="386"/>
    </location>
</feature>